<comment type="caution">
    <text evidence="1">The sequence shown here is derived from an EMBL/GenBank/DDBJ whole genome shotgun (WGS) entry which is preliminary data.</text>
</comment>
<protein>
    <recommendedName>
        <fullName evidence="3">SUKH-4 immunity protein of toxin-antitoxin system</fullName>
    </recommendedName>
</protein>
<dbReference type="InterPro" id="IPR025851">
    <property type="entry name" value="SUKH-4"/>
</dbReference>
<dbReference type="RefSeq" id="WP_196924278.1">
    <property type="nucleotide sequence ID" value="NZ_JADOTY010000001.1"/>
</dbReference>
<sequence>MNADQFAAVAFLQRWDAESVTRWSSHQEAVIRHKRARAFLLQQGLPRRSLLFEAAEPTGRTQIRRGQVCVLLGSYDEGEQFFLDVERGQVLFGAEGFDDAFPVNATVEMFAQCLLVSERVYPYYSADAGPPAFLSVARRLEALLAAVDPATYELVGSFWKTFVHDVSVGDFAVEDVDWWSP</sequence>
<proteinExistence type="predicted"/>
<evidence type="ECO:0000313" key="1">
    <source>
        <dbReference type="EMBL" id="MBG6106072.1"/>
    </source>
</evidence>
<dbReference type="EMBL" id="JADOTY010000001">
    <property type="protein sequence ID" value="MBG6106072.1"/>
    <property type="molecule type" value="Genomic_DNA"/>
</dbReference>
<organism evidence="1 2">
    <name type="scientific">Micromonospora vinacea</name>
    <dbReference type="NCBI Taxonomy" id="709878"/>
    <lineage>
        <taxon>Bacteria</taxon>
        <taxon>Bacillati</taxon>
        <taxon>Actinomycetota</taxon>
        <taxon>Actinomycetes</taxon>
        <taxon>Micromonosporales</taxon>
        <taxon>Micromonosporaceae</taxon>
        <taxon>Micromonospora</taxon>
    </lineage>
</organism>
<dbReference type="Pfam" id="PF14435">
    <property type="entry name" value="SUKH-4"/>
    <property type="match status" value="1"/>
</dbReference>
<keyword evidence="2" id="KW-1185">Reference proteome</keyword>
<reference evidence="1 2" key="1">
    <citation type="submission" date="2020-11" db="EMBL/GenBank/DDBJ databases">
        <title>Sequencing the genomes of 1000 actinobacteria strains.</title>
        <authorList>
            <person name="Klenk H.-P."/>
        </authorList>
    </citation>
    <scope>NUCLEOTIDE SEQUENCE [LARGE SCALE GENOMIC DNA]</scope>
    <source>
        <strain evidence="1 2">DSM 101695</strain>
    </source>
</reference>
<evidence type="ECO:0000313" key="2">
    <source>
        <dbReference type="Proteomes" id="UP000631791"/>
    </source>
</evidence>
<gene>
    <name evidence="1" type="ORF">IW249_006486</name>
</gene>
<dbReference type="Proteomes" id="UP000631791">
    <property type="component" value="Unassembled WGS sequence"/>
</dbReference>
<evidence type="ECO:0008006" key="3">
    <source>
        <dbReference type="Google" id="ProtNLM"/>
    </source>
</evidence>
<name>A0ABS0KBR0_9ACTN</name>
<accession>A0ABS0KBR0</accession>